<organism evidence="5 6">
    <name type="scientific">Aurantimonas endophytica</name>
    <dbReference type="NCBI Taxonomy" id="1522175"/>
    <lineage>
        <taxon>Bacteria</taxon>
        <taxon>Pseudomonadati</taxon>
        <taxon>Pseudomonadota</taxon>
        <taxon>Alphaproteobacteria</taxon>
        <taxon>Hyphomicrobiales</taxon>
        <taxon>Aurantimonadaceae</taxon>
        <taxon>Aurantimonas</taxon>
    </lineage>
</organism>
<feature type="domain" description="HTH tetR-type" evidence="4">
    <location>
        <begin position="26"/>
        <end position="86"/>
    </location>
</feature>
<dbReference type="Pfam" id="PF00440">
    <property type="entry name" value="TetR_N"/>
    <property type="match status" value="1"/>
</dbReference>
<dbReference type="InterPro" id="IPR013573">
    <property type="entry name" value="Tscrpt_reg_YcdC_C"/>
</dbReference>
<evidence type="ECO:0000259" key="4">
    <source>
        <dbReference type="PROSITE" id="PS50977"/>
    </source>
</evidence>
<name>A0A7W6HGZ7_9HYPH</name>
<protein>
    <submittedName>
        <fullName evidence="5">TetR/AcrR family transcriptional regulator</fullName>
    </submittedName>
</protein>
<dbReference type="InterPro" id="IPR001647">
    <property type="entry name" value="HTH_TetR"/>
</dbReference>
<dbReference type="Proteomes" id="UP000588647">
    <property type="component" value="Unassembled WGS sequence"/>
</dbReference>
<gene>
    <name evidence="5" type="ORF">GGR03_004098</name>
</gene>
<feature type="region of interest" description="Disordered" evidence="3">
    <location>
        <begin position="1"/>
        <end position="21"/>
    </location>
</feature>
<dbReference type="PRINTS" id="PR00455">
    <property type="entry name" value="HTHTETR"/>
</dbReference>
<dbReference type="SUPFAM" id="SSF48498">
    <property type="entry name" value="Tetracyclin repressor-like, C-terminal domain"/>
    <property type="match status" value="1"/>
</dbReference>
<proteinExistence type="predicted"/>
<evidence type="ECO:0000256" key="1">
    <source>
        <dbReference type="ARBA" id="ARBA00023125"/>
    </source>
</evidence>
<accession>A0A7W6HGZ7</accession>
<dbReference type="AlphaFoldDB" id="A0A7W6HGZ7"/>
<dbReference type="Gene3D" id="1.10.357.10">
    <property type="entry name" value="Tetracycline Repressor, domain 2"/>
    <property type="match status" value="1"/>
</dbReference>
<keyword evidence="6" id="KW-1185">Reference proteome</keyword>
<dbReference type="EMBL" id="JACIEM010000005">
    <property type="protein sequence ID" value="MBB4005003.1"/>
    <property type="molecule type" value="Genomic_DNA"/>
</dbReference>
<reference evidence="5 6" key="1">
    <citation type="submission" date="2020-08" db="EMBL/GenBank/DDBJ databases">
        <title>Genomic Encyclopedia of Type Strains, Phase IV (KMG-IV): sequencing the most valuable type-strain genomes for metagenomic binning, comparative biology and taxonomic classification.</title>
        <authorList>
            <person name="Goeker M."/>
        </authorList>
    </citation>
    <scope>NUCLEOTIDE SEQUENCE [LARGE SCALE GENOMIC DNA]</scope>
    <source>
        <strain evidence="5 6">DSM 103570</strain>
    </source>
</reference>
<evidence type="ECO:0000256" key="3">
    <source>
        <dbReference type="SAM" id="MobiDB-lite"/>
    </source>
</evidence>
<dbReference type="GO" id="GO:0045892">
    <property type="term" value="P:negative regulation of DNA-templated transcription"/>
    <property type="evidence" value="ECO:0007669"/>
    <property type="project" value="InterPro"/>
</dbReference>
<dbReference type="Pfam" id="PF08362">
    <property type="entry name" value="TetR_C_3"/>
    <property type="match status" value="1"/>
</dbReference>
<dbReference type="Gene3D" id="1.10.10.60">
    <property type="entry name" value="Homeodomain-like"/>
    <property type="match status" value="1"/>
</dbReference>
<sequence>MDVKVEPAGGQMGGAGEERQSTRIQSINREIILEAALEVFSIHGFRGSTVDQIAARAAMSKPNLLYYFRRKQDIYRAVLEGTLADWLAPLAAIDPQGDPVEELRRYITAKLDMSAQKPAASRLFANEILAGAPVVGDFLRTQLKQLVDEKAAVVRTWVSTGRLAPVDPHHLIFMIWATTQHYADFDVQVRAIMGSQVDRPGFREQTAQAVLTLVLNGLKPRP</sequence>
<evidence type="ECO:0000313" key="6">
    <source>
        <dbReference type="Proteomes" id="UP000588647"/>
    </source>
</evidence>
<feature type="DNA-binding region" description="H-T-H motif" evidence="2">
    <location>
        <begin position="49"/>
        <end position="68"/>
    </location>
</feature>
<dbReference type="PANTHER" id="PTHR30055">
    <property type="entry name" value="HTH-TYPE TRANSCRIPTIONAL REGULATOR RUTR"/>
    <property type="match status" value="1"/>
</dbReference>
<evidence type="ECO:0000256" key="2">
    <source>
        <dbReference type="PROSITE-ProRule" id="PRU00335"/>
    </source>
</evidence>
<dbReference type="GO" id="GO:0000976">
    <property type="term" value="F:transcription cis-regulatory region binding"/>
    <property type="evidence" value="ECO:0007669"/>
    <property type="project" value="TreeGrafter"/>
</dbReference>
<comment type="caution">
    <text evidence="5">The sequence shown here is derived from an EMBL/GenBank/DDBJ whole genome shotgun (WGS) entry which is preliminary data.</text>
</comment>
<dbReference type="PANTHER" id="PTHR30055:SF196">
    <property type="entry name" value="HTH-TYPE TRANSCRIPTIONAL REGULATOR RUTR"/>
    <property type="match status" value="1"/>
</dbReference>
<dbReference type="InterPro" id="IPR009057">
    <property type="entry name" value="Homeodomain-like_sf"/>
</dbReference>
<evidence type="ECO:0000313" key="5">
    <source>
        <dbReference type="EMBL" id="MBB4005003.1"/>
    </source>
</evidence>
<dbReference type="GO" id="GO:0003700">
    <property type="term" value="F:DNA-binding transcription factor activity"/>
    <property type="evidence" value="ECO:0007669"/>
    <property type="project" value="TreeGrafter"/>
</dbReference>
<keyword evidence="1 2" id="KW-0238">DNA-binding</keyword>
<dbReference type="InterPro" id="IPR050109">
    <property type="entry name" value="HTH-type_TetR-like_transc_reg"/>
</dbReference>
<dbReference type="InterPro" id="IPR036271">
    <property type="entry name" value="Tet_transcr_reg_TetR-rel_C_sf"/>
</dbReference>
<dbReference type="PROSITE" id="PS50977">
    <property type="entry name" value="HTH_TETR_2"/>
    <property type="match status" value="1"/>
</dbReference>
<dbReference type="SUPFAM" id="SSF46689">
    <property type="entry name" value="Homeodomain-like"/>
    <property type="match status" value="1"/>
</dbReference>